<evidence type="ECO:0000313" key="2">
    <source>
        <dbReference type="EMBL" id="KAJ8408573.1"/>
    </source>
</evidence>
<protein>
    <submittedName>
        <fullName evidence="2">Uncharacterized protein</fullName>
    </submittedName>
</protein>
<dbReference type="AlphaFoldDB" id="A0AAD7SUQ4"/>
<proteinExistence type="predicted"/>
<keyword evidence="3" id="KW-1185">Reference proteome</keyword>
<dbReference type="EMBL" id="JAINUG010000034">
    <property type="protein sequence ID" value="KAJ8408573.1"/>
    <property type="molecule type" value="Genomic_DNA"/>
</dbReference>
<feature type="region of interest" description="Disordered" evidence="1">
    <location>
        <begin position="85"/>
        <end position="111"/>
    </location>
</feature>
<dbReference type="Proteomes" id="UP001221898">
    <property type="component" value="Unassembled WGS sequence"/>
</dbReference>
<reference evidence="2" key="1">
    <citation type="journal article" date="2023" name="Science">
        <title>Genome structures resolve the early diversification of teleost fishes.</title>
        <authorList>
            <person name="Parey E."/>
            <person name="Louis A."/>
            <person name="Montfort J."/>
            <person name="Bouchez O."/>
            <person name="Roques C."/>
            <person name="Iampietro C."/>
            <person name="Lluch J."/>
            <person name="Castinel A."/>
            <person name="Donnadieu C."/>
            <person name="Desvignes T."/>
            <person name="Floi Bucao C."/>
            <person name="Jouanno E."/>
            <person name="Wen M."/>
            <person name="Mejri S."/>
            <person name="Dirks R."/>
            <person name="Jansen H."/>
            <person name="Henkel C."/>
            <person name="Chen W.J."/>
            <person name="Zahm M."/>
            <person name="Cabau C."/>
            <person name="Klopp C."/>
            <person name="Thompson A.W."/>
            <person name="Robinson-Rechavi M."/>
            <person name="Braasch I."/>
            <person name="Lecointre G."/>
            <person name="Bobe J."/>
            <person name="Postlethwait J.H."/>
            <person name="Berthelot C."/>
            <person name="Roest Crollius H."/>
            <person name="Guiguen Y."/>
        </authorList>
    </citation>
    <scope>NUCLEOTIDE SEQUENCE</scope>
    <source>
        <strain evidence="2">NC1722</strain>
    </source>
</reference>
<name>A0AAD7SUQ4_9TELE</name>
<comment type="caution">
    <text evidence="2">The sequence shown here is derived from an EMBL/GenBank/DDBJ whole genome shotgun (WGS) entry which is preliminary data.</text>
</comment>
<accession>A0AAD7SUQ4</accession>
<sequence>MRESTGRTDLGPSPGPLRRHWRVMTLCPSVLSSWLTVHRNGALGLAPRNATPFFNPPANQIIRITNHRPGHTGGSAPTHHSAFITPAQISRSPPQKPGDRGGGVGMDTEAGTVTTGRADFHSQGTVKAAESVCFPLLSLSRSPGERGHRQVVARTETHAPHARLCASQELLVPEISGNPKTDQFSSSNLQPRGPAAIDQQRLNRRWTRGANIFTRPARHTPSVIGPAPFSRNSPDLCQYPGTPTMGAATF</sequence>
<evidence type="ECO:0000313" key="3">
    <source>
        <dbReference type="Proteomes" id="UP001221898"/>
    </source>
</evidence>
<evidence type="ECO:0000256" key="1">
    <source>
        <dbReference type="SAM" id="MobiDB-lite"/>
    </source>
</evidence>
<organism evidence="2 3">
    <name type="scientific">Aldrovandia affinis</name>
    <dbReference type="NCBI Taxonomy" id="143900"/>
    <lineage>
        <taxon>Eukaryota</taxon>
        <taxon>Metazoa</taxon>
        <taxon>Chordata</taxon>
        <taxon>Craniata</taxon>
        <taxon>Vertebrata</taxon>
        <taxon>Euteleostomi</taxon>
        <taxon>Actinopterygii</taxon>
        <taxon>Neopterygii</taxon>
        <taxon>Teleostei</taxon>
        <taxon>Notacanthiformes</taxon>
        <taxon>Halosauridae</taxon>
        <taxon>Aldrovandia</taxon>
    </lineage>
</organism>
<gene>
    <name evidence="2" type="ORF">AAFF_G00252080</name>
</gene>